<accession>A0A072U6P7</accession>
<sequence length="122" mass="13981">MNFPPFGGSEYLSMLDQPRLRYGEWLSDGGVFYGKGAWARRCSLPVSFFTYGRMSQYDTLILGEKSWANVRYIRTVLILFEQVSNLKVNFHKSLLIGVNVSDSWFKFTKSGSSCSHLFRGTK</sequence>
<proteinExistence type="predicted"/>
<dbReference type="AlphaFoldDB" id="A0A072U6P7"/>
<protein>
    <submittedName>
        <fullName evidence="1 2">Uncharacterized protein</fullName>
    </submittedName>
</protein>
<evidence type="ECO:0000313" key="1">
    <source>
        <dbReference type="EMBL" id="KEH21525.1"/>
    </source>
</evidence>
<reference evidence="2" key="3">
    <citation type="submission" date="2015-04" db="UniProtKB">
        <authorList>
            <consortium name="EnsemblPlants"/>
        </authorList>
    </citation>
    <scope>IDENTIFICATION</scope>
    <source>
        <strain evidence="2">cv. Jemalong A17</strain>
    </source>
</reference>
<dbReference type="EMBL" id="CM001223">
    <property type="protein sequence ID" value="KEH21525.1"/>
    <property type="molecule type" value="Genomic_DNA"/>
</dbReference>
<dbReference type="EnsemblPlants" id="KEH21525">
    <property type="protein sequence ID" value="KEH21525"/>
    <property type="gene ID" value="MTR_7g007030"/>
</dbReference>
<dbReference type="Proteomes" id="UP000002051">
    <property type="component" value="Unassembled WGS sequence"/>
</dbReference>
<reference evidence="1 3" key="1">
    <citation type="journal article" date="2011" name="Nature">
        <title>The Medicago genome provides insight into the evolution of rhizobial symbioses.</title>
        <authorList>
            <person name="Young N.D."/>
            <person name="Debelle F."/>
            <person name="Oldroyd G.E."/>
            <person name="Geurts R."/>
            <person name="Cannon S.B."/>
            <person name="Udvardi M.K."/>
            <person name="Benedito V.A."/>
            <person name="Mayer K.F."/>
            <person name="Gouzy J."/>
            <person name="Schoof H."/>
            <person name="Van de Peer Y."/>
            <person name="Proost S."/>
            <person name="Cook D.R."/>
            <person name="Meyers B.C."/>
            <person name="Spannagl M."/>
            <person name="Cheung F."/>
            <person name="De Mita S."/>
            <person name="Krishnakumar V."/>
            <person name="Gundlach H."/>
            <person name="Zhou S."/>
            <person name="Mudge J."/>
            <person name="Bharti A.K."/>
            <person name="Murray J.D."/>
            <person name="Naoumkina M.A."/>
            <person name="Rosen B."/>
            <person name="Silverstein K.A."/>
            <person name="Tang H."/>
            <person name="Rombauts S."/>
            <person name="Zhao P.X."/>
            <person name="Zhou P."/>
            <person name="Barbe V."/>
            <person name="Bardou P."/>
            <person name="Bechner M."/>
            <person name="Bellec A."/>
            <person name="Berger A."/>
            <person name="Berges H."/>
            <person name="Bidwell S."/>
            <person name="Bisseling T."/>
            <person name="Choisne N."/>
            <person name="Couloux A."/>
            <person name="Denny R."/>
            <person name="Deshpande S."/>
            <person name="Dai X."/>
            <person name="Doyle J.J."/>
            <person name="Dudez A.M."/>
            <person name="Farmer A.D."/>
            <person name="Fouteau S."/>
            <person name="Franken C."/>
            <person name="Gibelin C."/>
            <person name="Gish J."/>
            <person name="Goldstein S."/>
            <person name="Gonzalez A.J."/>
            <person name="Green P.J."/>
            <person name="Hallab A."/>
            <person name="Hartog M."/>
            <person name="Hua A."/>
            <person name="Humphray S.J."/>
            <person name="Jeong D.H."/>
            <person name="Jing Y."/>
            <person name="Jocker A."/>
            <person name="Kenton S.M."/>
            <person name="Kim D.J."/>
            <person name="Klee K."/>
            <person name="Lai H."/>
            <person name="Lang C."/>
            <person name="Lin S."/>
            <person name="Macmil S.L."/>
            <person name="Magdelenat G."/>
            <person name="Matthews L."/>
            <person name="McCorrison J."/>
            <person name="Monaghan E.L."/>
            <person name="Mun J.H."/>
            <person name="Najar F.Z."/>
            <person name="Nicholson C."/>
            <person name="Noirot C."/>
            <person name="O'Bleness M."/>
            <person name="Paule C.R."/>
            <person name="Poulain J."/>
            <person name="Prion F."/>
            <person name="Qin B."/>
            <person name="Qu C."/>
            <person name="Retzel E.F."/>
            <person name="Riddle C."/>
            <person name="Sallet E."/>
            <person name="Samain S."/>
            <person name="Samson N."/>
            <person name="Sanders I."/>
            <person name="Saurat O."/>
            <person name="Scarpelli C."/>
            <person name="Schiex T."/>
            <person name="Segurens B."/>
            <person name="Severin A.J."/>
            <person name="Sherrier D.J."/>
            <person name="Shi R."/>
            <person name="Sims S."/>
            <person name="Singer S.R."/>
            <person name="Sinharoy S."/>
            <person name="Sterck L."/>
            <person name="Viollet A."/>
            <person name="Wang B.B."/>
            <person name="Wang K."/>
            <person name="Wang M."/>
            <person name="Wang X."/>
            <person name="Warfsmann J."/>
            <person name="Weissenbach J."/>
            <person name="White D.D."/>
            <person name="White J.D."/>
            <person name="Wiley G.B."/>
            <person name="Wincker P."/>
            <person name="Xing Y."/>
            <person name="Yang L."/>
            <person name="Yao Z."/>
            <person name="Ying F."/>
            <person name="Zhai J."/>
            <person name="Zhou L."/>
            <person name="Zuber A."/>
            <person name="Denarie J."/>
            <person name="Dixon R.A."/>
            <person name="May G.D."/>
            <person name="Schwartz D.C."/>
            <person name="Rogers J."/>
            <person name="Quetier F."/>
            <person name="Town C.D."/>
            <person name="Roe B.A."/>
        </authorList>
    </citation>
    <scope>NUCLEOTIDE SEQUENCE [LARGE SCALE GENOMIC DNA]</scope>
    <source>
        <strain evidence="1">A17</strain>
        <strain evidence="2 3">cv. Jemalong A17</strain>
    </source>
</reference>
<reference evidence="1 3" key="2">
    <citation type="journal article" date="2014" name="BMC Genomics">
        <title>An improved genome release (version Mt4.0) for the model legume Medicago truncatula.</title>
        <authorList>
            <person name="Tang H."/>
            <person name="Krishnakumar V."/>
            <person name="Bidwell S."/>
            <person name="Rosen B."/>
            <person name="Chan A."/>
            <person name="Zhou S."/>
            <person name="Gentzbittel L."/>
            <person name="Childs K.L."/>
            <person name="Yandell M."/>
            <person name="Gundlach H."/>
            <person name="Mayer K.F."/>
            <person name="Schwartz D.C."/>
            <person name="Town C.D."/>
        </authorList>
    </citation>
    <scope>GENOME REANNOTATION</scope>
    <source>
        <strain evidence="1">A17</strain>
        <strain evidence="2 3">cv. Jemalong A17</strain>
    </source>
</reference>
<keyword evidence="3" id="KW-1185">Reference proteome</keyword>
<evidence type="ECO:0000313" key="3">
    <source>
        <dbReference type="Proteomes" id="UP000002051"/>
    </source>
</evidence>
<gene>
    <name evidence="1" type="ordered locus">MTR_7g007030</name>
</gene>
<organism evidence="1 3">
    <name type="scientific">Medicago truncatula</name>
    <name type="common">Barrel medic</name>
    <name type="synonym">Medicago tribuloides</name>
    <dbReference type="NCBI Taxonomy" id="3880"/>
    <lineage>
        <taxon>Eukaryota</taxon>
        <taxon>Viridiplantae</taxon>
        <taxon>Streptophyta</taxon>
        <taxon>Embryophyta</taxon>
        <taxon>Tracheophyta</taxon>
        <taxon>Spermatophyta</taxon>
        <taxon>Magnoliopsida</taxon>
        <taxon>eudicotyledons</taxon>
        <taxon>Gunneridae</taxon>
        <taxon>Pentapetalae</taxon>
        <taxon>rosids</taxon>
        <taxon>fabids</taxon>
        <taxon>Fabales</taxon>
        <taxon>Fabaceae</taxon>
        <taxon>Papilionoideae</taxon>
        <taxon>50 kb inversion clade</taxon>
        <taxon>NPAAA clade</taxon>
        <taxon>Hologalegina</taxon>
        <taxon>IRL clade</taxon>
        <taxon>Trifolieae</taxon>
        <taxon>Medicago</taxon>
    </lineage>
</organism>
<evidence type="ECO:0000313" key="2">
    <source>
        <dbReference type="EnsemblPlants" id="KEH21525"/>
    </source>
</evidence>
<dbReference type="HOGENOM" id="CLU_2030192_0_0_1"/>
<name>A0A072U6P7_MEDTR</name>